<dbReference type="KEGG" id="vg:30854461"/>
<protein>
    <submittedName>
        <fullName evidence="1">ORF5a</fullName>
    </submittedName>
</protein>
<dbReference type="Proteomes" id="UP000201837">
    <property type="component" value="Segment"/>
</dbReference>
<proteinExistence type="predicted"/>
<reference evidence="2" key="1">
    <citation type="submission" date="2015-12" db="EMBL/GenBank/DDBJ databases">
        <title>Detection and complete genome analysis of novel rat arteriviruses closely related to porcine reproductive and respiratory syndrome virus in China, 2014-2015.</title>
        <authorList>
            <person name="Wu Z."/>
            <person name="Jin Q."/>
        </authorList>
    </citation>
    <scope>NUCLEOTIDE SEQUENCE [LARGE SCALE GENOMIC DNA]</scope>
</reference>
<sequence length="45" mass="5237">MFEEAGRAADACLLLVLAFFLVYRVVLSRNCCRKRQQQLDFTIDL</sequence>
<dbReference type="EMBL" id="KU302440">
    <property type="protein sequence ID" value="APT40625.1"/>
    <property type="molecule type" value="Genomic_RNA"/>
</dbReference>
<evidence type="ECO:0000313" key="2">
    <source>
        <dbReference type="Proteomes" id="UP000201837"/>
    </source>
</evidence>
<organism evidence="1 2">
    <name type="scientific">RtClon arterivirus</name>
    <dbReference type="NCBI Taxonomy" id="2847272"/>
    <lineage>
        <taxon>Viruses</taxon>
        <taxon>Riboviria</taxon>
        <taxon>Orthornavirae</taxon>
        <taxon>Pisuviricota</taxon>
        <taxon>Pisoniviricetes</taxon>
        <taxon>Nidovirales</taxon>
        <taxon>Arnidovirineae</taxon>
        <taxon>Arteriviridae</taxon>
        <taxon>Variarterivirinae</taxon>
        <taxon>Betaarterivirus</taxon>
        <taxon>Chibartevirus</taxon>
        <taxon>Betaarterivirus ninrav</taxon>
    </lineage>
</organism>
<name>A0A1L6Z3N7_9NIDO</name>
<evidence type="ECO:0000313" key="1">
    <source>
        <dbReference type="EMBL" id="APT40625.1"/>
    </source>
</evidence>
<keyword evidence="2" id="KW-1185">Reference proteome</keyword>
<accession>A0A1L6Z3N7</accession>